<accession>A0A4C1TT95</accession>
<dbReference type="Proteomes" id="UP000299102">
    <property type="component" value="Unassembled WGS sequence"/>
</dbReference>
<dbReference type="EMBL" id="BGZK01000086">
    <property type="protein sequence ID" value="GBP17242.1"/>
    <property type="molecule type" value="Genomic_DNA"/>
</dbReference>
<protein>
    <submittedName>
        <fullName evidence="1">Uncharacterized protein</fullName>
    </submittedName>
</protein>
<sequence length="95" mass="11036">MTRVGFFAIDAPPYVRKRSAARVSNVDVFASVCPRRPLPLVGRKIDDRRRDFTLNTTRNSVFISFDNKFENNAKNSVNPPMDLSGDRRYFRIFSY</sequence>
<keyword evidence="2" id="KW-1185">Reference proteome</keyword>
<evidence type="ECO:0000313" key="1">
    <source>
        <dbReference type="EMBL" id="GBP17242.1"/>
    </source>
</evidence>
<dbReference type="AlphaFoldDB" id="A0A4C1TT95"/>
<name>A0A4C1TT95_EUMVA</name>
<comment type="caution">
    <text evidence="1">The sequence shown here is derived from an EMBL/GenBank/DDBJ whole genome shotgun (WGS) entry which is preliminary data.</text>
</comment>
<proteinExistence type="predicted"/>
<gene>
    <name evidence="1" type="ORF">EVAR_17739_1</name>
</gene>
<organism evidence="1 2">
    <name type="scientific">Eumeta variegata</name>
    <name type="common">Bagworm moth</name>
    <name type="synonym">Eumeta japonica</name>
    <dbReference type="NCBI Taxonomy" id="151549"/>
    <lineage>
        <taxon>Eukaryota</taxon>
        <taxon>Metazoa</taxon>
        <taxon>Ecdysozoa</taxon>
        <taxon>Arthropoda</taxon>
        <taxon>Hexapoda</taxon>
        <taxon>Insecta</taxon>
        <taxon>Pterygota</taxon>
        <taxon>Neoptera</taxon>
        <taxon>Endopterygota</taxon>
        <taxon>Lepidoptera</taxon>
        <taxon>Glossata</taxon>
        <taxon>Ditrysia</taxon>
        <taxon>Tineoidea</taxon>
        <taxon>Psychidae</taxon>
        <taxon>Oiketicinae</taxon>
        <taxon>Eumeta</taxon>
    </lineage>
</organism>
<reference evidence="1 2" key="1">
    <citation type="journal article" date="2019" name="Commun. Biol.">
        <title>The bagworm genome reveals a unique fibroin gene that provides high tensile strength.</title>
        <authorList>
            <person name="Kono N."/>
            <person name="Nakamura H."/>
            <person name="Ohtoshi R."/>
            <person name="Tomita M."/>
            <person name="Numata K."/>
            <person name="Arakawa K."/>
        </authorList>
    </citation>
    <scope>NUCLEOTIDE SEQUENCE [LARGE SCALE GENOMIC DNA]</scope>
</reference>
<evidence type="ECO:0000313" key="2">
    <source>
        <dbReference type="Proteomes" id="UP000299102"/>
    </source>
</evidence>